<dbReference type="GO" id="GO:0005978">
    <property type="term" value="P:glycogen biosynthetic process"/>
    <property type="evidence" value="ECO:0007669"/>
    <property type="project" value="InterPro"/>
</dbReference>
<evidence type="ECO:0000259" key="2">
    <source>
        <dbReference type="Pfam" id="PF00483"/>
    </source>
</evidence>
<comment type="similarity">
    <text evidence="1">Belongs to the bacterial/plant glucose-1-phosphate adenylyltransferase family.</text>
</comment>
<dbReference type="InterPro" id="IPR011831">
    <property type="entry name" value="ADP-Glc_PPase"/>
</dbReference>
<gene>
    <name evidence="3" type="ORF">K2173_018974</name>
</gene>
<feature type="domain" description="Nucleotidyl transferase" evidence="2">
    <location>
        <begin position="47"/>
        <end position="157"/>
    </location>
</feature>
<dbReference type="Pfam" id="PF25247">
    <property type="entry name" value="LbH_GLGC"/>
    <property type="match status" value="1"/>
</dbReference>
<reference evidence="3 4" key="1">
    <citation type="submission" date="2021-09" db="EMBL/GenBank/DDBJ databases">
        <title>Genomic insights and catalytic innovation underlie evolution of tropane alkaloids biosynthesis.</title>
        <authorList>
            <person name="Wang Y.-J."/>
            <person name="Tian T."/>
            <person name="Huang J.-P."/>
            <person name="Huang S.-X."/>
        </authorList>
    </citation>
    <scope>NUCLEOTIDE SEQUENCE [LARGE SCALE GENOMIC DNA]</scope>
    <source>
        <strain evidence="3">KIB-2018</strain>
        <tissue evidence="3">Leaf</tissue>
    </source>
</reference>
<evidence type="ECO:0000313" key="4">
    <source>
        <dbReference type="Proteomes" id="UP001159364"/>
    </source>
</evidence>
<dbReference type="GO" id="GO:0008878">
    <property type="term" value="F:glucose-1-phosphate adenylyltransferase activity"/>
    <property type="evidence" value="ECO:0007669"/>
    <property type="project" value="InterPro"/>
</dbReference>
<dbReference type="Gene3D" id="2.160.10.10">
    <property type="entry name" value="Hexapeptide repeat proteins"/>
    <property type="match status" value="1"/>
</dbReference>
<dbReference type="AlphaFoldDB" id="A0AAV8ST47"/>
<dbReference type="Proteomes" id="UP001159364">
    <property type="component" value="Linkage Group LG09"/>
</dbReference>
<accession>A0AAV8ST47</accession>
<evidence type="ECO:0000256" key="1">
    <source>
        <dbReference type="ARBA" id="ARBA00010443"/>
    </source>
</evidence>
<sequence>MVALQLSFTTPGSVKEYLFLVELDPCPKRCFSISSSFSPPRLLISSSVPITANYRLIDAVVSNCITSNIDKIYALTQFNSTCLNLHLSKAYAGIGIGKEGFVEAVAAYKTSEDLGWLQGTVDAMRKCFWILEEQPVSEFLVLQGHHLYSMDYQILIEAIGVAMLISPLLDVLAMLLKDHFPKATEFETRVVTSAISTGMKVRALTILFIVSSHLFDGYWEDMKSVAAFYQKNMECVKRLNMGYNFFDRNSPLYIMPRYLPPTTINDAVITGSVIDNDCILKIKGTAVGMRSRVGDRAIIEDSVIMGADIYEVDNTKRSGMERKAMNIPIGIGDDTQIRRAIRDKNARIGSNVMIFDKQMDDDKGFYYTSHSTICSLFFWTVRSAKIASGAIGSVESTSRPEGRVGSGT</sequence>
<protein>
    <recommendedName>
        <fullName evidence="2">Nucleotidyl transferase domain-containing protein</fullName>
    </recommendedName>
</protein>
<dbReference type="InterPro" id="IPR029044">
    <property type="entry name" value="Nucleotide-diphossugar_trans"/>
</dbReference>
<dbReference type="Pfam" id="PF00483">
    <property type="entry name" value="NTP_transferase"/>
    <property type="match status" value="1"/>
</dbReference>
<name>A0AAV8ST47_9ROSI</name>
<dbReference type="EMBL" id="JAIWQS010000009">
    <property type="protein sequence ID" value="KAJ8755176.1"/>
    <property type="molecule type" value="Genomic_DNA"/>
</dbReference>
<dbReference type="SUPFAM" id="SSF53448">
    <property type="entry name" value="Nucleotide-diphospho-sugar transferases"/>
    <property type="match status" value="1"/>
</dbReference>
<evidence type="ECO:0000313" key="3">
    <source>
        <dbReference type="EMBL" id="KAJ8755176.1"/>
    </source>
</evidence>
<proteinExistence type="inferred from homology"/>
<dbReference type="Gene3D" id="3.90.550.10">
    <property type="entry name" value="Spore Coat Polysaccharide Biosynthesis Protein SpsA, Chain A"/>
    <property type="match status" value="2"/>
</dbReference>
<dbReference type="InterPro" id="IPR011004">
    <property type="entry name" value="Trimer_LpxA-like_sf"/>
</dbReference>
<dbReference type="InterPro" id="IPR005835">
    <property type="entry name" value="NTP_transferase_dom"/>
</dbReference>
<dbReference type="SUPFAM" id="SSF51161">
    <property type="entry name" value="Trimeric LpxA-like enzymes"/>
    <property type="match status" value="1"/>
</dbReference>
<dbReference type="PANTHER" id="PTHR43523">
    <property type="entry name" value="GLUCOSE-1-PHOSPHATE ADENYLYLTRANSFERASE-RELATED"/>
    <property type="match status" value="1"/>
</dbReference>
<organism evidence="3 4">
    <name type="scientific">Erythroxylum novogranatense</name>
    <dbReference type="NCBI Taxonomy" id="1862640"/>
    <lineage>
        <taxon>Eukaryota</taxon>
        <taxon>Viridiplantae</taxon>
        <taxon>Streptophyta</taxon>
        <taxon>Embryophyta</taxon>
        <taxon>Tracheophyta</taxon>
        <taxon>Spermatophyta</taxon>
        <taxon>Magnoliopsida</taxon>
        <taxon>eudicotyledons</taxon>
        <taxon>Gunneridae</taxon>
        <taxon>Pentapetalae</taxon>
        <taxon>rosids</taxon>
        <taxon>fabids</taxon>
        <taxon>Malpighiales</taxon>
        <taxon>Erythroxylaceae</taxon>
        <taxon>Erythroxylum</taxon>
    </lineage>
</organism>
<comment type="caution">
    <text evidence="3">The sequence shown here is derived from an EMBL/GenBank/DDBJ whole genome shotgun (WGS) entry which is preliminary data.</text>
</comment>
<dbReference type="PANTHER" id="PTHR43523:SF17">
    <property type="entry name" value="INACTIVE GLUCOSE-1-PHOSPHATE ADENYLYLTRANSFERASE SMALL SUBUNIT 2, CHLOROPLASTIC"/>
    <property type="match status" value="1"/>
</dbReference>
<keyword evidence="4" id="KW-1185">Reference proteome</keyword>